<dbReference type="Gene3D" id="3.30.559.10">
    <property type="entry name" value="Chloramphenicol acetyltransferase-like domain"/>
    <property type="match status" value="1"/>
</dbReference>
<protein>
    <submittedName>
        <fullName evidence="4">Uncharacterized protein</fullName>
    </submittedName>
</protein>
<dbReference type="Pfam" id="PF02458">
    <property type="entry name" value="Transferase"/>
    <property type="match status" value="1"/>
</dbReference>
<reference evidence="4" key="1">
    <citation type="submission" date="2019-09" db="EMBL/GenBank/DDBJ databases">
        <title>Draft genome information of white flower Hibiscus syriacus.</title>
        <authorList>
            <person name="Kim Y.-M."/>
        </authorList>
    </citation>
    <scope>NUCLEOTIDE SEQUENCE [LARGE SCALE GENOMIC DNA]</scope>
    <source>
        <strain evidence="4">YM2019G1</strain>
    </source>
</reference>
<comment type="similarity">
    <text evidence="1">Belongs to the plant acyltransferase family.</text>
</comment>
<dbReference type="Proteomes" id="UP000436088">
    <property type="component" value="Unassembled WGS sequence"/>
</dbReference>
<evidence type="ECO:0000313" key="4">
    <source>
        <dbReference type="EMBL" id="KAE8705825.1"/>
    </source>
</evidence>
<organism evidence="4 5">
    <name type="scientific">Hibiscus syriacus</name>
    <name type="common">Rose of Sharon</name>
    <dbReference type="NCBI Taxonomy" id="106335"/>
    <lineage>
        <taxon>Eukaryota</taxon>
        <taxon>Viridiplantae</taxon>
        <taxon>Streptophyta</taxon>
        <taxon>Embryophyta</taxon>
        <taxon>Tracheophyta</taxon>
        <taxon>Spermatophyta</taxon>
        <taxon>Magnoliopsida</taxon>
        <taxon>eudicotyledons</taxon>
        <taxon>Gunneridae</taxon>
        <taxon>Pentapetalae</taxon>
        <taxon>rosids</taxon>
        <taxon>malvids</taxon>
        <taxon>Malvales</taxon>
        <taxon>Malvaceae</taxon>
        <taxon>Malvoideae</taxon>
        <taxon>Hibiscus</taxon>
    </lineage>
</organism>
<evidence type="ECO:0000256" key="2">
    <source>
        <dbReference type="ARBA" id="ARBA00022679"/>
    </source>
</evidence>
<evidence type="ECO:0000256" key="1">
    <source>
        <dbReference type="ARBA" id="ARBA00009861"/>
    </source>
</evidence>
<dbReference type="EMBL" id="VEPZ02000978">
    <property type="protein sequence ID" value="KAE8705825.1"/>
    <property type="molecule type" value="Genomic_DNA"/>
</dbReference>
<evidence type="ECO:0000313" key="5">
    <source>
        <dbReference type="Proteomes" id="UP000436088"/>
    </source>
</evidence>
<comment type="caution">
    <text evidence="4">The sequence shown here is derived from an EMBL/GenBank/DDBJ whole genome shotgun (WGS) entry which is preliminary data.</text>
</comment>
<dbReference type="InterPro" id="IPR050898">
    <property type="entry name" value="Plant_acyltransferase"/>
</dbReference>
<keyword evidence="3" id="KW-0012">Acyltransferase</keyword>
<gene>
    <name evidence="4" type="ORF">F3Y22_tig00110415pilonHSYRG00020</name>
</gene>
<dbReference type="AlphaFoldDB" id="A0A6A3ARP8"/>
<dbReference type="GO" id="GO:0016746">
    <property type="term" value="F:acyltransferase activity"/>
    <property type="evidence" value="ECO:0007669"/>
    <property type="project" value="UniProtKB-KW"/>
</dbReference>
<name>A0A6A3ARP8_HIBSY</name>
<sequence length="127" mass="14051">MIIERGLTVGFGRNRRSKAGALMVEAHSDMALAELGDLAGTNQAWALLNYRFPDEEPYKVLDMALVIAQATLFVCGGFSLGLRLCHCICDGVGAMQFFAAWGCYCKTGLVFSKYFWDFLTGYIVCRD</sequence>
<dbReference type="InterPro" id="IPR023213">
    <property type="entry name" value="CAT-like_dom_sf"/>
</dbReference>
<evidence type="ECO:0000256" key="3">
    <source>
        <dbReference type="ARBA" id="ARBA00023315"/>
    </source>
</evidence>
<keyword evidence="2" id="KW-0808">Transferase</keyword>
<keyword evidence="5" id="KW-1185">Reference proteome</keyword>
<dbReference type="PANTHER" id="PTHR31147">
    <property type="entry name" value="ACYL TRANSFERASE 4"/>
    <property type="match status" value="1"/>
</dbReference>
<dbReference type="PANTHER" id="PTHR31147:SF1">
    <property type="entry name" value="ACYL TRANSFERASE 4"/>
    <property type="match status" value="1"/>
</dbReference>
<accession>A0A6A3ARP8</accession>
<proteinExistence type="inferred from homology"/>